<dbReference type="RefSeq" id="WP_323195906.1">
    <property type="nucleotide sequence ID" value="NZ_JAYGHG010000011.1"/>
</dbReference>
<dbReference type="InterPro" id="IPR054621">
    <property type="entry name" value="Cterm_S41_CtpA"/>
</dbReference>
<name>A0ABU5UDG7_9CYAN</name>
<dbReference type="EMBL" id="JAYGHG010000011">
    <property type="protein sequence ID" value="MEA5581575.1"/>
    <property type="molecule type" value="Genomic_DNA"/>
</dbReference>
<dbReference type="Pfam" id="PF17820">
    <property type="entry name" value="PDZ_6"/>
    <property type="match status" value="1"/>
</dbReference>
<dbReference type="InterPro" id="IPR005151">
    <property type="entry name" value="Tail-specific_protease"/>
</dbReference>
<feature type="domain" description="PDZ" evidence="7">
    <location>
        <begin position="103"/>
        <end position="187"/>
    </location>
</feature>
<sequence>MGFMQKQVFRLGFSLLLAFWLVLGAFIAPATALTDDQKLVSEVWRIVNRTYLDDTFNHQNWSQARQNALKKPLKNHEAAYAAIQKMLKTLDDPFTRFLDPEQYRSLQVNTSGELTGVGLQIALNPETGQLEVVTPIIDSPADIAGIKPRDRILKIEGITTDNLTLDEAAARMRGPVGSSVTLVISRDGIGDQEVRIVRDRIELNPVIADLRSSPQGTPIGYLRLTQFNANASMELAHAISSLEKKGAAAYILDLRNNPGGLLQSGIEIARLWLNSGTIVYTVNRQGIQGNFESFGPALTDDPLVILVNQGTASASEILAGALQDNGRATLVGETTFGKGLIQSLFELSDGSGLAVTIAKYETPLHRDINKLGIKPDQVIPQASISRTEIATEADLQYQAALELLKTNSVVAGVGRGRGAGSREQGGEDGNFPMTND</sequence>
<dbReference type="CDD" id="cd07560">
    <property type="entry name" value="Peptidase_S41_CPP"/>
    <property type="match status" value="1"/>
</dbReference>
<evidence type="ECO:0000256" key="6">
    <source>
        <dbReference type="SAM" id="MobiDB-lite"/>
    </source>
</evidence>
<keyword evidence="3 5" id="KW-0378">Hydrolase</keyword>
<evidence type="ECO:0000256" key="2">
    <source>
        <dbReference type="ARBA" id="ARBA00022670"/>
    </source>
</evidence>
<evidence type="ECO:0000256" key="3">
    <source>
        <dbReference type="ARBA" id="ARBA00022801"/>
    </source>
</evidence>
<dbReference type="Proteomes" id="UP001302120">
    <property type="component" value="Unassembled WGS sequence"/>
</dbReference>
<reference evidence="8 9" key="1">
    <citation type="submission" date="2023-12" db="EMBL/GenBank/DDBJ databases">
        <title>Baltic Sea Cyanobacteria.</title>
        <authorList>
            <person name="Delbaje E."/>
            <person name="Fewer D.P."/>
            <person name="Shishido T.K."/>
        </authorList>
    </citation>
    <scope>NUCLEOTIDE SEQUENCE [LARGE SCALE GENOMIC DNA]</scope>
    <source>
        <strain evidence="8 9">UHCC-0300</strain>
    </source>
</reference>
<evidence type="ECO:0000313" key="9">
    <source>
        <dbReference type="Proteomes" id="UP001302120"/>
    </source>
</evidence>
<dbReference type="InterPro" id="IPR029045">
    <property type="entry name" value="ClpP/crotonase-like_dom_sf"/>
</dbReference>
<keyword evidence="9" id="KW-1185">Reference proteome</keyword>
<dbReference type="InterPro" id="IPR001478">
    <property type="entry name" value="PDZ"/>
</dbReference>
<protein>
    <submittedName>
        <fullName evidence="8">S41 family peptidase</fullName>
    </submittedName>
</protein>
<dbReference type="PANTHER" id="PTHR32060:SF30">
    <property type="entry name" value="CARBOXY-TERMINAL PROCESSING PROTEASE CTPA"/>
    <property type="match status" value="1"/>
</dbReference>
<dbReference type="InterPro" id="IPR041489">
    <property type="entry name" value="PDZ_6"/>
</dbReference>
<evidence type="ECO:0000256" key="4">
    <source>
        <dbReference type="ARBA" id="ARBA00022825"/>
    </source>
</evidence>
<dbReference type="Pfam" id="PF03572">
    <property type="entry name" value="Peptidase_S41"/>
    <property type="match status" value="1"/>
</dbReference>
<dbReference type="Gene3D" id="3.90.226.10">
    <property type="entry name" value="2-enoyl-CoA Hydratase, Chain A, domain 1"/>
    <property type="match status" value="1"/>
</dbReference>
<comment type="caution">
    <text evidence="8">The sequence shown here is derived from an EMBL/GenBank/DDBJ whole genome shotgun (WGS) entry which is preliminary data.</text>
</comment>
<gene>
    <name evidence="8" type="ORF">VB620_09505</name>
</gene>
<evidence type="ECO:0000313" key="8">
    <source>
        <dbReference type="EMBL" id="MEA5581575.1"/>
    </source>
</evidence>
<feature type="region of interest" description="Disordered" evidence="6">
    <location>
        <begin position="415"/>
        <end position="436"/>
    </location>
</feature>
<dbReference type="SMART" id="SM00245">
    <property type="entry name" value="TSPc"/>
    <property type="match status" value="1"/>
</dbReference>
<comment type="similarity">
    <text evidence="1 5">Belongs to the peptidase S41A family.</text>
</comment>
<keyword evidence="2 5" id="KW-0645">Protease</keyword>
<dbReference type="NCBIfam" id="NF045588">
    <property type="entry name" value="Cterm_S41_CtpA"/>
    <property type="match status" value="1"/>
</dbReference>
<accession>A0ABU5UDG7</accession>
<dbReference type="CDD" id="cd06782">
    <property type="entry name" value="cpPDZ_CPP-like"/>
    <property type="match status" value="1"/>
</dbReference>
<proteinExistence type="inferred from homology"/>
<dbReference type="NCBIfam" id="TIGR00225">
    <property type="entry name" value="prc"/>
    <property type="match status" value="1"/>
</dbReference>
<dbReference type="PROSITE" id="PS50106">
    <property type="entry name" value="PDZ"/>
    <property type="match status" value="1"/>
</dbReference>
<organism evidence="8 9">
    <name type="scientific">Nodularia harveyana UHCC-0300</name>
    <dbReference type="NCBI Taxonomy" id="2974287"/>
    <lineage>
        <taxon>Bacteria</taxon>
        <taxon>Bacillati</taxon>
        <taxon>Cyanobacteriota</taxon>
        <taxon>Cyanophyceae</taxon>
        <taxon>Nostocales</taxon>
        <taxon>Nodulariaceae</taxon>
        <taxon>Nodularia</taxon>
    </lineage>
</organism>
<dbReference type="SUPFAM" id="SSF50156">
    <property type="entry name" value="PDZ domain-like"/>
    <property type="match status" value="1"/>
</dbReference>
<dbReference type="PANTHER" id="PTHR32060">
    <property type="entry name" value="TAIL-SPECIFIC PROTEASE"/>
    <property type="match status" value="1"/>
</dbReference>
<dbReference type="Gene3D" id="2.30.42.10">
    <property type="match status" value="1"/>
</dbReference>
<dbReference type="InterPro" id="IPR004447">
    <property type="entry name" value="Peptidase_S41A"/>
</dbReference>
<keyword evidence="4 5" id="KW-0720">Serine protease</keyword>
<evidence type="ECO:0000256" key="1">
    <source>
        <dbReference type="ARBA" id="ARBA00009179"/>
    </source>
</evidence>
<dbReference type="InterPro" id="IPR036034">
    <property type="entry name" value="PDZ_sf"/>
</dbReference>
<dbReference type="Gene3D" id="3.30.750.44">
    <property type="match status" value="1"/>
</dbReference>
<dbReference type="SMART" id="SM00228">
    <property type="entry name" value="PDZ"/>
    <property type="match status" value="1"/>
</dbReference>
<evidence type="ECO:0000256" key="5">
    <source>
        <dbReference type="RuleBase" id="RU004404"/>
    </source>
</evidence>
<evidence type="ECO:0000259" key="7">
    <source>
        <dbReference type="PROSITE" id="PS50106"/>
    </source>
</evidence>
<dbReference type="SUPFAM" id="SSF52096">
    <property type="entry name" value="ClpP/crotonase"/>
    <property type="match status" value="1"/>
</dbReference>